<sequence length="300" mass="31935">MHSTSCYLFTYTCASDRLGFDRVMWSFLAEIGPRGPVGVSGGCTKPQTGESGQRSRSRTGSAGAKGSSLVDVAGETTSLRALLHSAMQDREAAQREAEQLLERVRRAAAAGASSSRAVEGPQSDLEDRLAAVVRRAEETQADLAERRYGPPLTELQGQVDSVTGERDQLGIRAEVAKARVAEATRELATLRVQGSLVDQEELARLCTDLQAQQTLVRGLQEVMTAIGRSRSRSRSGVSGASGATDASVRQYLVGSSSRWRNEEEGRCHRGEVSAQSSRGGGEMPPPPDRQEGSGESGGGQ</sequence>
<feature type="region of interest" description="Disordered" evidence="2">
    <location>
        <begin position="254"/>
        <end position="300"/>
    </location>
</feature>
<feature type="coiled-coil region" evidence="1">
    <location>
        <begin position="83"/>
        <end position="142"/>
    </location>
</feature>
<dbReference type="Gene3D" id="1.10.287.2610">
    <property type="match status" value="1"/>
</dbReference>
<keyword evidence="4" id="KW-1185">Reference proteome</keyword>
<feature type="compositionally biased region" description="Polar residues" evidence="2">
    <location>
        <begin position="45"/>
        <end position="60"/>
    </location>
</feature>
<evidence type="ECO:0000313" key="3">
    <source>
        <dbReference type="EMBL" id="MQL88257.1"/>
    </source>
</evidence>
<keyword evidence="1" id="KW-0175">Coiled coil</keyword>
<evidence type="ECO:0000313" key="4">
    <source>
        <dbReference type="Proteomes" id="UP000652761"/>
    </source>
</evidence>
<proteinExistence type="predicted"/>
<comment type="caution">
    <text evidence="3">The sequence shown here is derived from an EMBL/GenBank/DDBJ whole genome shotgun (WGS) entry which is preliminary data.</text>
</comment>
<name>A0A843V0N7_COLES</name>
<evidence type="ECO:0000256" key="1">
    <source>
        <dbReference type="SAM" id="Coils"/>
    </source>
</evidence>
<gene>
    <name evidence="3" type="ORF">Taro_020808</name>
</gene>
<feature type="region of interest" description="Disordered" evidence="2">
    <location>
        <begin position="36"/>
        <end position="70"/>
    </location>
</feature>
<feature type="compositionally biased region" description="Basic and acidic residues" evidence="2">
    <location>
        <begin position="259"/>
        <end position="271"/>
    </location>
</feature>
<dbReference type="EMBL" id="NMUH01001042">
    <property type="protein sequence ID" value="MQL88257.1"/>
    <property type="molecule type" value="Genomic_DNA"/>
</dbReference>
<protein>
    <submittedName>
        <fullName evidence="3">Uncharacterized protein</fullName>
    </submittedName>
</protein>
<feature type="coiled-coil region" evidence="1">
    <location>
        <begin position="166"/>
        <end position="193"/>
    </location>
</feature>
<dbReference type="AlphaFoldDB" id="A0A843V0N7"/>
<reference evidence="3" key="1">
    <citation type="submission" date="2017-07" db="EMBL/GenBank/DDBJ databases">
        <title>Taro Niue Genome Assembly and Annotation.</title>
        <authorList>
            <person name="Atibalentja N."/>
            <person name="Keating K."/>
            <person name="Fields C.J."/>
        </authorList>
    </citation>
    <scope>NUCLEOTIDE SEQUENCE</scope>
    <source>
        <strain evidence="3">Niue_2</strain>
        <tissue evidence="3">Leaf</tissue>
    </source>
</reference>
<dbReference type="Proteomes" id="UP000652761">
    <property type="component" value="Unassembled WGS sequence"/>
</dbReference>
<evidence type="ECO:0000256" key="2">
    <source>
        <dbReference type="SAM" id="MobiDB-lite"/>
    </source>
</evidence>
<organism evidence="3 4">
    <name type="scientific">Colocasia esculenta</name>
    <name type="common">Wild taro</name>
    <name type="synonym">Arum esculentum</name>
    <dbReference type="NCBI Taxonomy" id="4460"/>
    <lineage>
        <taxon>Eukaryota</taxon>
        <taxon>Viridiplantae</taxon>
        <taxon>Streptophyta</taxon>
        <taxon>Embryophyta</taxon>
        <taxon>Tracheophyta</taxon>
        <taxon>Spermatophyta</taxon>
        <taxon>Magnoliopsida</taxon>
        <taxon>Liliopsida</taxon>
        <taxon>Araceae</taxon>
        <taxon>Aroideae</taxon>
        <taxon>Colocasieae</taxon>
        <taxon>Colocasia</taxon>
    </lineage>
</organism>
<accession>A0A843V0N7</accession>